<proteinExistence type="predicted"/>
<protein>
    <submittedName>
        <fullName evidence="1">Transcriptional regulator</fullName>
    </submittedName>
</protein>
<dbReference type="AlphaFoldDB" id="A0A174V783"/>
<dbReference type="RefSeq" id="WP_055208791.1">
    <property type="nucleotide sequence ID" value="NZ_CZBO01000008.1"/>
</dbReference>
<reference evidence="1 2" key="1">
    <citation type="submission" date="2015-09" db="EMBL/GenBank/DDBJ databases">
        <authorList>
            <consortium name="Pathogen Informatics"/>
        </authorList>
    </citation>
    <scope>NUCLEOTIDE SEQUENCE [LARGE SCALE GENOMIC DNA]</scope>
    <source>
        <strain evidence="1 2">2789STDY5834956</strain>
    </source>
</reference>
<name>A0A174V783_9CLOT</name>
<organism evidence="1 2">
    <name type="scientific">Clostridium baratii</name>
    <dbReference type="NCBI Taxonomy" id="1561"/>
    <lineage>
        <taxon>Bacteria</taxon>
        <taxon>Bacillati</taxon>
        <taxon>Bacillota</taxon>
        <taxon>Clostridia</taxon>
        <taxon>Eubacteriales</taxon>
        <taxon>Clostridiaceae</taxon>
        <taxon>Clostridium</taxon>
    </lineage>
</organism>
<sequence>MLNKSKVKDLYLKGYNATEIAAIYEATKCAVQKCIQRNTNDSDLKIHKKNRMYMKSAERVIDRTNKRSISDNQLLKWNRQSFTTEKETGDINYNEDCIAPYDLPLKFKNLDKKEYEKTFRYSNKNIIYGSI</sequence>
<dbReference type="EMBL" id="CZBO01000008">
    <property type="protein sequence ID" value="CUQ30614.1"/>
    <property type="molecule type" value="Genomic_DNA"/>
</dbReference>
<evidence type="ECO:0000313" key="2">
    <source>
        <dbReference type="Proteomes" id="UP000095563"/>
    </source>
</evidence>
<gene>
    <name evidence="1" type="ORF">ERS852568_02763</name>
</gene>
<accession>A0A174V783</accession>
<dbReference type="Proteomes" id="UP000095563">
    <property type="component" value="Unassembled WGS sequence"/>
</dbReference>
<evidence type="ECO:0000313" key="1">
    <source>
        <dbReference type="EMBL" id="CUQ30614.1"/>
    </source>
</evidence>